<dbReference type="InterPro" id="IPR003594">
    <property type="entry name" value="HATPase_dom"/>
</dbReference>
<evidence type="ECO:0000256" key="1">
    <source>
        <dbReference type="ARBA" id="ARBA00022527"/>
    </source>
</evidence>
<dbReference type="Gene3D" id="3.30.565.10">
    <property type="entry name" value="Histidine kinase-like ATPase, C-terminal domain"/>
    <property type="match status" value="1"/>
</dbReference>
<dbReference type="EMBL" id="BAAAPE010000013">
    <property type="protein sequence ID" value="GAA2086352.1"/>
    <property type="molecule type" value="Genomic_DNA"/>
</dbReference>
<keyword evidence="1" id="KW-0418">Kinase</keyword>
<dbReference type="InterPro" id="IPR047718">
    <property type="entry name" value="RsbA-like_anti_sig"/>
</dbReference>
<dbReference type="InterPro" id="IPR036890">
    <property type="entry name" value="HATPase_C_sf"/>
</dbReference>
<dbReference type="Pfam" id="PF14417">
    <property type="entry name" value="MEDS"/>
    <property type="match status" value="1"/>
</dbReference>
<dbReference type="CDD" id="cd16936">
    <property type="entry name" value="HATPase_RsbW-like"/>
    <property type="match status" value="1"/>
</dbReference>
<dbReference type="Pfam" id="PF13581">
    <property type="entry name" value="HATPase_c_2"/>
    <property type="match status" value="1"/>
</dbReference>
<dbReference type="NCBIfam" id="NF041045">
    <property type="entry name" value="RsbA_anti_sig"/>
    <property type="match status" value="1"/>
</dbReference>
<feature type="domain" description="MEDS" evidence="3">
    <location>
        <begin position="17"/>
        <end position="157"/>
    </location>
</feature>
<comment type="caution">
    <text evidence="4">The sequence shown here is derived from an EMBL/GenBank/DDBJ whole genome shotgun (WGS) entry which is preliminary data.</text>
</comment>
<sequence length="334" mass="35875">MTDPRVPPPPGAPSHAHHLMLYGSDTEFLEAAMPFARDGLALDEPVFVATTRHNSALIRRHLGPRANGIAFADDDWYHSPAQALLAYHDKARHTPGRSRVLGELPWDGLTHGQVREWTRYEALLTLALAATGAWHLCPYDTRALPSGLVRSAQLTHPTLTSGAKHRANPAHVAPEKFSAACDTAALDEPPDRCEEFAFAGPDELAAMRRFVARHARRAGLSSARGENLLICVDEAAANAIRHGGGAGHCRIWSTPAALFCEIADPEGTLSTALAGYLPPGTASLDGRGLWIIRQLSDAADMRTTKDGTLIRIRMARTVPTGPGVRGIKAGGRGR</sequence>
<dbReference type="RefSeq" id="WP_344531407.1">
    <property type="nucleotide sequence ID" value="NZ_BAAAPE010000013.1"/>
</dbReference>
<evidence type="ECO:0000313" key="4">
    <source>
        <dbReference type="EMBL" id="GAA2086352.1"/>
    </source>
</evidence>
<feature type="domain" description="Histidine kinase/HSP90-like ATPase" evidence="2">
    <location>
        <begin position="201"/>
        <end position="313"/>
    </location>
</feature>
<reference evidence="5" key="1">
    <citation type="journal article" date="2019" name="Int. J. Syst. Evol. Microbiol.">
        <title>The Global Catalogue of Microorganisms (GCM) 10K type strain sequencing project: providing services to taxonomists for standard genome sequencing and annotation.</title>
        <authorList>
            <consortium name="The Broad Institute Genomics Platform"/>
            <consortium name="The Broad Institute Genome Sequencing Center for Infectious Disease"/>
            <person name="Wu L."/>
            <person name="Ma J."/>
        </authorList>
    </citation>
    <scope>NUCLEOTIDE SEQUENCE [LARGE SCALE GENOMIC DNA]</scope>
    <source>
        <strain evidence="5">JCM 15478</strain>
    </source>
</reference>
<evidence type="ECO:0000259" key="2">
    <source>
        <dbReference type="Pfam" id="PF13581"/>
    </source>
</evidence>
<keyword evidence="5" id="KW-1185">Reference proteome</keyword>
<dbReference type="PANTHER" id="PTHR35526:SF3">
    <property type="entry name" value="ANTI-SIGMA-F FACTOR RSBW"/>
    <property type="match status" value="1"/>
</dbReference>
<dbReference type="InterPro" id="IPR050267">
    <property type="entry name" value="Anti-sigma-factor_SerPK"/>
</dbReference>
<keyword evidence="1" id="KW-0723">Serine/threonine-protein kinase</keyword>
<gene>
    <name evidence="4" type="ORF">GCM10009801_48740</name>
</gene>
<dbReference type="Proteomes" id="UP001500016">
    <property type="component" value="Unassembled WGS sequence"/>
</dbReference>
<evidence type="ECO:0000313" key="5">
    <source>
        <dbReference type="Proteomes" id="UP001500016"/>
    </source>
</evidence>
<proteinExistence type="predicted"/>
<accession>A0ABP5HTE0</accession>
<keyword evidence="1" id="KW-0808">Transferase</keyword>
<dbReference type="InterPro" id="IPR025847">
    <property type="entry name" value="MEDS_domain"/>
</dbReference>
<dbReference type="PANTHER" id="PTHR35526">
    <property type="entry name" value="ANTI-SIGMA-F FACTOR RSBW-RELATED"/>
    <property type="match status" value="1"/>
</dbReference>
<organism evidence="4 5">
    <name type="scientific">Streptomyces albiaxialis</name>
    <dbReference type="NCBI Taxonomy" id="329523"/>
    <lineage>
        <taxon>Bacteria</taxon>
        <taxon>Bacillati</taxon>
        <taxon>Actinomycetota</taxon>
        <taxon>Actinomycetes</taxon>
        <taxon>Kitasatosporales</taxon>
        <taxon>Streptomycetaceae</taxon>
        <taxon>Streptomyces</taxon>
    </lineage>
</organism>
<name>A0ABP5HTE0_9ACTN</name>
<evidence type="ECO:0000259" key="3">
    <source>
        <dbReference type="Pfam" id="PF14417"/>
    </source>
</evidence>
<protein>
    <submittedName>
        <fullName evidence="4">Anti-sigma factor RsbA family regulatory protein</fullName>
    </submittedName>
</protein>